<evidence type="ECO:0000313" key="2">
    <source>
        <dbReference type="EMBL" id="KFI98869.1"/>
    </source>
</evidence>
<dbReference type="NCBIfam" id="TIGR03769">
    <property type="entry name" value="P_ac_wall_RPT"/>
    <property type="match status" value="1"/>
</dbReference>
<evidence type="ECO:0000256" key="1">
    <source>
        <dbReference type="SAM" id="Phobius"/>
    </source>
</evidence>
<accession>A0A087DTL9</accession>
<dbReference type="eggNOG" id="COG0803">
    <property type="taxonomic scope" value="Bacteria"/>
</dbReference>
<keyword evidence="3" id="KW-1185">Reference proteome</keyword>
<keyword evidence="1" id="KW-0472">Membrane</keyword>
<comment type="caution">
    <text evidence="2">The sequence shown here is derived from an EMBL/GenBank/DDBJ whole genome shotgun (WGS) entry which is preliminary data.</text>
</comment>
<reference evidence="2 3" key="1">
    <citation type="submission" date="2014-03" db="EMBL/GenBank/DDBJ databases">
        <title>Genomics of Bifidobacteria.</title>
        <authorList>
            <person name="Ventura M."/>
            <person name="Milani C."/>
            <person name="Lugli G.A."/>
        </authorList>
    </citation>
    <scope>NUCLEOTIDE SEQUENCE [LARGE SCALE GENOMIC DNA]</scope>
    <source>
        <strain evidence="2 3">LMG 11597</strain>
    </source>
</reference>
<dbReference type="RefSeq" id="WP_024463900.1">
    <property type="nucleotide sequence ID" value="NZ_CP062939.1"/>
</dbReference>
<keyword evidence="1" id="KW-1133">Transmembrane helix</keyword>
<sequence length="356" mass="38572">MNQATAPFLRTVADNNPNLSRRFAAVFGSLMAFAMLLISVALPGTALAVDDNLQQTIDPDQQQGVGHVVLEQGHIDFGPTLATGKWKIQIHDDTGDVSYWRMPSDVVMHVNDKAIMPMPSGDTYSFIGEQPGTPLWVIPQTQNPDVVWVGWNTQEPRVMDQLQRGMTLSLEGVEGPGDLDVYLENGNMGAPQLVWSNKKPYPQDSWIEVNAHTHVNWIFHKQGVYKVKIAASGDLKNGQHVSDTDTLRFAVGDATDPQTAFDAADSGAGQDDAAANADAQKAAQEAQQRKALAAKKEAERAAALAKQDKAQTTLLVGVIVACLALAILIIVLLVWIQGRRSKRAAMGKGGWGFEGR</sequence>
<keyword evidence="1" id="KW-0812">Transmembrane</keyword>
<proteinExistence type="predicted"/>
<dbReference type="NCBIfam" id="TIGR03773">
    <property type="entry name" value="anch_rpt_wall"/>
    <property type="match status" value="1"/>
</dbReference>
<dbReference type="InterPro" id="IPR022435">
    <property type="entry name" value="Surface-anchored_actinobac"/>
</dbReference>
<name>A0A087DTL9_9BIFI</name>
<protein>
    <submittedName>
        <fullName evidence="2">Actinobacterial surface-anchored protein domain protein</fullName>
    </submittedName>
</protein>
<organism evidence="2 3">
    <name type="scientific">Bifidobacterium subtile</name>
    <dbReference type="NCBI Taxonomy" id="77635"/>
    <lineage>
        <taxon>Bacteria</taxon>
        <taxon>Bacillati</taxon>
        <taxon>Actinomycetota</taxon>
        <taxon>Actinomycetes</taxon>
        <taxon>Bifidobacteriales</taxon>
        <taxon>Bifidobacteriaceae</taxon>
        <taxon>Bifidobacterium</taxon>
    </lineage>
</organism>
<dbReference type="NCBIfam" id="NF038134">
    <property type="entry name" value="choice_anch_M"/>
    <property type="match status" value="1"/>
</dbReference>
<dbReference type="InterPro" id="IPR022395">
    <property type="entry name" value="CHP03773_ABC_transptr-like"/>
</dbReference>
<evidence type="ECO:0000313" key="3">
    <source>
        <dbReference type="Proteomes" id="UP000029055"/>
    </source>
</evidence>
<dbReference type="EMBL" id="JGZR01000016">
    <property type="protein sequence ID" value="KFI98869.1"/>
    <property type="molecule type" value="Genomic_DNA"/>
</dbReference>
<dbReference type="STRING" id="77635.BISU_2071"/>
<gene>
    <name evidence="2" type="ORF">BISU_2071</name>
</gene>
<dbReference type="AlphaFoldDB" id="A0A087DTL9"/>
<dbReference type="Proteomes" id="UP000029055">
    <property type="component" value="Unassembled WGS sequence"/>
</dbReference>
<feature type="transmembrane region" description="Helical" evidence="1">
    <location>
        <begin position="314"/>
        <end position="336"/>
    </location>
</feature>